<keyword evidence="2" id="KW-1185">Reference proteome</keyword>
<accession>A0A4Q2L1I3</accession>
<comment type="caution">
    <text evidence="1">The sequence shown here is derived from an EMBL/GenBank/DDBJ whole genome shotgun (WGS) entry which is preliminary data.</text>
</comment>
<evidence type="ECO:0000313" key="2">
    <source>
        <dbReference type="Proteomes" id="UP000293865"/>
    </source>
</evidence>
<gene>
    <name evidence="1" type="ORF">ESP51_06025</name>
</gene>
<dbReference type="OrthoDB" id="5007635at2"/>
<protein>
    <submittedName>
        <fullName evidence="1">Uncharacterized protein</fullName>
    </submittedName>
</protein>
<name>A0A4Q2L1I3_9MICO</name>
<evidence type="ECO:0000313" key="1">
    <source>
        <dbReference type="EMBL" id="RXZ71925.1"/>
    </source>
</evidence>
<dbReference type="AlphaFoldDB" id="A0A4Q2L1I3"/>
<organism evidence="1 2">
    <name type="scientific">Agromyces albus</name>
    <dbReference type="NCBI Taxonomy" id="205332"/>
    <lineage>
        <taxon>Bacteria</taxon>
        <taxon>Bacillati</taxon>
        <taxon>Actinomycetota</taxon>
        <taxon>Actinomycetes</taxon>
        <taxon>Micrococcales</taxon>
        <taxon>Microbacteriaceae</taxon>
        <taxon>Agromyces</taxon>
    </lineage>
</organism>
<reference evidence="1 2" key="1">
    <citation type="submission" date="2019-01" db="EMBL/GenBank/DDBJ databases">
        <title>Agromyces.</title>
        <authorList>
            <person name="Li J."/>
        </authorList>
    </citation>
    <scope>NUCLEOTIDE SEQUENCE [LARGE SCALE GENOMIC DNA]</scope>
    <source>
        <strain evidence="1 2">DSM 15934</strain>
    </source>
</reference>
<sequence>MNEQDAPIEAGADDATLVEKLEGIAEQIRGDAGLGEVDDVRAMVRQRLEEANLPTDEATVDAVVDAVGFS</sequence>
<dbReference type="Proteomes" id="UP000293865">
    <property type="component" value="Unassembled WGS sequence"/>
</dbReference>
<proteinExistence type="predicted"/>
<dbReference type="EMBL" id="SDPN01000008">
    <property type="protein sequence ID" value="RXZ71925.1"/>
    <property type="molecule type" value="Genomic_DNA"/>
</dbReference>
<dbReference type="RefSeq" id="WP_129519998.1">
    <property type="nucleotide sequence ID" value="NZ_SDPN01000008.1"/>
</dbReference>